<dbReference type="Proteomes" id="UP000184188">
    <property type="component" value="Unassembled WGS sequence"/>
</dbReference>
<dbReference type="RefSeq" id="XP_022576755.1">
    <property type="nucleotide sequence ID" value="XM_022725595.1"/>
</dbReference>
<sequence length="139" mass="16012">MAESLNLATSILAIRQLAAQITQLSYSYACVVNNPPKTQKRFLWEVSTLVEVLFRVERAMTETESMGLLPSCPALPGVDFFTDCQTELSALYSELQKRNSRFLMPFQDRELQQHIDTLHKFRTVFTEFISSSILHVLHW</sequence>
<dbReference type="VEuPathDB" id="FungiDB:ASPZODRAFT_1502299"/>
<organism evidence="1 2">
    <name type="scientific">Penicilliopsis zonata CBS 506.65</name>
    <dbReference type="NCBI Taxonomy" id="1073090"/>
    <lineage>
        <taxon>Eukaryota</taxon>
        <taxon>Fungi</taxon>
        <taxon>Dikarya</taxon>
        <taxon>Ascomycota</taxon>
        <taxon>Pezizomycotina</taxon>
        <taxon>Eurotiomycetes</taxon>
        <taxon>Eurotiomycetidae</taxon>
        <taxon>Eurotiales</taxon>
        <taxon>Aspergillaceae</taxon>
        <taxon>Penicilliopsis</taxon>
    </lineage>
</organism>
<reference evidence="2" key="1">
    <citation type="journal article" date="2017" name="Genome Biol.">
        <title>Comparative genomics reveals high biological diversity and specific adaptations in the industrially and medically important fungal genus Aspergillus.</title>
        <authorList>
            <person name="de Vries R.P."/>
            <person name="Riley R."/>
            <person name="Wiebenga A."/>
            <person name="Aguilar-Osorio G."/>
            <person name="Amillis S."/>
            <person name="Uchima C.A."/>
            <person name="Anderluh G."/>
            <person name="Asadollahi M."/>
            <person name="Askin M."/>
            <person name="Barry K."/>
            <person name="Battaglia E."/>
            <person name="Bayram O."/>
            <person name="Benocci T."/>
            <person name="Braus-Stromeyer S.A."/>
            <person name="Caldana C."/>
            <person name="Canovas D."/>
            <person name="Cerqueira G.C."/>
            <person name="Chen F."/>
            <person name="Chen W."/>
            <person name="Choi C."/>
            <person name="Clum A."/>
            <person name="Dos Santos R.A."/>
            <person name="Damasio A.R."/>
            <person name="Diallinas G."/>
            <person name="Emri T."/>
            <person name="Fekete E."/>
            <person name="Flipphi M."/>
            <person name="Freyberg S."/>
            <person name="Gallo A."/>
            <person name="Gournas C."/>
            <person name="Habgood R."/>
            <person name="Hainaut M."/>
            <person name="Harispe M.L."/>
            <person name="Henrissat B."/>
            <person name="Hilden K.S."/>
            <person name="Hope R."/>
            <person name="Hossain A."/>
            <person name="Karabika E."/>
            <person name="Karaffa L."/>
            <person name="Karanyi Z."/>
            <person name="Krasevec N."/>
            <person name="Kuo A."/>
            <person name="Kusch H."/>
            <person name="LaButti K."/>
            <person name="Lagendijk E.L."/>
            <person name="Lapidus A."/>
            <person name="Levasseur A."/>
            <person name="Lindquist E."/>
            <person name="Lipzen A."/>
            <person name="Logrieco A.F."/>
            <person name="MacCabe A."/>
            <person name="Maekelae M.R."/>
            <person name="Malavazi I."/>
            <person name="Melin P."/>
            <person name="Meyer V."/>
            <person name="Mielnichuk N."/>
            <person name="Miskei M."/>
            <person name="Molnar A.P."/>
            <person name="Mule G."/>
            <person name="Ngan C.Y."/>
            <person name="Orejas M."/>
            <person name="Orosz E."/>
            <person name="Ouedraogo J.P."/>
            <person name="Overkamp K.M."/>
            <person name="Park H.-S."/>
            <person name="Perrone G."/>
            <person name="Piumi F."/>
            <person name="Punt P.J."/>
            <person name="Ram A.F."/>
            <person name="Ramon A."/>
            <person name="Rauscher S."/>
            <person name="Record E."/>
            <person name="Riano-Pachon D.M."/>
            <person name="Robert V."/>
            <person name="Roehrig J."/>
            <person name="Ruller R."/>
            <person name="Salamov A."/>
            <person name="Salih N.S."/>
            <person name="Samson R.A."/>
            <person name="Sandor E."/>
            <person name="Sanguinetti M."/>
            <person name="Schuetze T."/>
            <person name="Sepcic K."/>
            <person name="Shelest E."/>
            <person name="Sherlock G."/>
            <person name="Sophianopoulou V."/>
            <person name="Squina F.M."/>
            <person name="Sun H."/>
            <person name="Susca A."/>
            <person name="Todd R.B."/>
            <person name="Tsang A."/>
            <person name="Unkles S.E."/>
            <person name="van de Wiele N."/>
            <person name="van Rossen-Uffink D."/>
            <person name="Oliveira J.V."/>
            <person name="Vesth T.C."/>
            <person name="Visser J."/>
            <person name="Yu J.-H."/>
            <person name="Zhou M."/>
            <person name="Andersen M.R."/>
            <person name="Archer D.B."/>
            <person name="Baker S.E."/>
            <person name="Benoit I."/>
            <person name="Brakhage A.A."/>
            <person name="Braus G.H."/>
            <person name="Fischer R."/>
            <person name="Frisvad J.C."/>
            <person name="Goldman G.H."/>
            <person name="Houbraken J."/>
            <person name="Oakley B."/>
            <person name="Pocsi I."/>
            <person name="Scazzocchio C."/>
            <person name="Seiboth B."/>
            <person name="vanKuyk P.A."/>
            <person name="Wortman J."/>
            <person name="Dyer P.S."/>
            <person name="Grigoriev I.V."/>
        </authorList>
    </citation>
    <scope>NUCLEOTIDE SEQUENCE [LARGE SCALE GENOMIC DNA]</scope>
    <source>
        <strain evidence="2">CBS 506.65</strain>
    </source>
</reference>
<accession>A0A1L9S506</accession>
<protein>
    <recommendedName>
        <fullName evidence="3">Fungal N-terminal domain-containing protein</fullName>
    </recommendedName>
</protein>
<gene>
    <name evidence="1" type="ORF">ASPZODRAFT_1502299</name>
</gene>
<proteinExistence type="predicted"/>
<name>A0A1L9S506_9EURO</name>
<dbReference type="OrthoDB" id="426293at2759"/>
<keyword evidence="2" id="KW-1185">Reference proteome</keyword>
<evidence type="ECO:0000313" key="2">
    <source>
        <dbReference type="Proteomes" id="UP000184188"/>
    </source>
</evidence>
<dbReference type="AlphaFoldDB" id="A0A1L9S506"/>
<evidence type="ECO:0000313" key="1">
    <source>
        <dbReference type="EMBL" id="OJJ42245.1"/>
    </source>
</evidence>
<dbReference type="GeneID" id="34612060"/>
<dbReference type="EMBL" id="KV878363">
    <property type="protein sequence ID" value="OJJ42245.1"/>
    <property type="molecule type" value="Genomic_DNA"/>
</dbReference>
<evidence type="ECO:0008006" key="3">
    <source>
        <dbReference type="Google" id="ProtNLM"/>
    </source>
</evidence>